<dbReference type="InterPro" id="IPR013830">
    <property type="entry name" value="SGNH_hydro"/>
</dbReference>
<dbReference type="PANTHER" id="PTHR37981">
    <property type="entry name" value="LIPASE 2"/>
    <property type="match status" value="1"/>
</dbReference>
<organism evidence="5 6">
    <name type="scientific">Ornithinimicrobium avium</name>
    <dbReference type="NCBI Taxonomy" id="2283195"/>
    <lineage>
        <taxon>Bacteria</taxon>
        <taxon>Bacillati</taxon>
        <taxon>Actinomycetota</taxon>
        <taxon>Actinomycetes</taxon>
        <taxon>Micrococcales</taxon>
        <taxon>Ornithinimicrobiaceae</taxon>
        <taxon>Ornithinimicrobium</taxon>
    </lineage>
</organism>
<evidence type="ECO:0000256" key="1">
    <source>
        <dbReference type="PIRSR" id="PIRSR637460-1"/>
    </source>
</evidence>
<dbReference type="GO" id="GO:0004806">
    <property type="term" value="F:triacylglycerol lipase activity"/>
    <property type="evidence" value="ECO:0007669"/>
    <property type="project" value="TreeGrafter"/>
</dbReference>
<dbReference type="Proteomes" id="UP000253790">
    <property type="component" value="Chromosome"/>
</dbReference>
<dbReference type="CDD" id="cd01823">
    <property type="entry name" value="SEST_like"/>
    <property type="match status" value="1"/>
</dbReference>
<dbReference type="AlphaFoldDB" id="A0A345NLY1"/>
<evidence type="ECO:0000313" key="5">
    <source>
        <dbReference type="EMBL" id="AXH96039.1"/>
    </source>
</evidence>
<dbReference type="PANTHER" id="PTHR37981:SF1">
    <property type="entry name" value="SGNH HYDROLASE-TYPE ESTERASE DOMAIN-CONTAINING PROTEIN"/>
    <property type="match status" value="1"/>
</dbReference>
<dbReference type="Pfam" id="PF13472">
    <property type="entry name" value="Lipase_GDSL_2"/>
    <property type="match status" value="1"/>
</dbReference>
<keyword evidence="6" id="KW-1185">Reference proteome</keyword>
<protein>
    <submittedName>
        <fullName evidence="5">SGNH/GDSL hydrolase family protein</fullName>
    </submittedName>
</protein>
<feature type="active site" description="Nucleophile" evidence="1">
    <location>
        <position position="44"/>
    </location>
</feature>
<feature type="disulfide bond" evidence="2">
    <location>
        <begin position="116"/>
        <end position="124"/>
    </location>
</feature>
<feature type="chain" id="PRO_5016848223" evidence="3">
    <location>
        <begin position="32"/>
        <end position="270"/>
    </location>
</feature>
<evidence type="ECO:0000256" key="3">
    <source>
        <dbReference type="SAM" id="SignalP"/>
    </source>
</evidence>
<dbReference type="InterPro" id="IPR036514">
    <property type="entry name" value="SGNH_hydro_sf"/>
</dbReference>
<dbReference type="SUPFAM" id="SSF52266">
    <property type="entry name" value="SGNH hydrolase"/>
    <property type="match status" value="1"/>
</dbReference>
<name>A0A345NLY1_9MICO</name>
<sequence length="270" mass="28378">MDSRVAGRIRLTAVALSTFALSVGSVLPGNAAPKTYDYDALGDSFAAGTGVDPSQAYPNVLDGRMKIALDDFVAVSGATVQTMLTGQLGTLDEDTDVVTITVGGNDIEWGQVVLACLARPDPVCAAAVAQVEQGITAGLPALLEAAYTQVRAAAPDAHVVVTGYPRLFSPEYGAYTVPLSPDSSLEASVAEQQMMNDAADLLNATIRTTAEAHGFQFVDVTRRFKGHGVNSPDAYLFGVLDPAPFHPNVDGQHEYGVALRSQINPNSLRR</sequence>
<proteinExistence type="predicted"/>
<keyword evidence="5" id="KW-0378">Hydrolase</keyword>
<feature type="signal peptide" evidence="3">
    <location>
        <begin position="1"/>
        <end position="31"/>
    </location>
</feature>
<dbReference type="KEGG" id="orn:DV701_07785"/>
<dbReference type="RefSeq" id="WP_114927804.1">
    <property type="nucleotide sequence ID" value="NZ_CP031229.1"/>
</dbReference>
<evidence type="ECO:0000313" key="6">
    <source>
        <dbReference type="Proteomes" id="UP000253790"/>
    </source>
</evidence>
<gene>
    <name evidence="5" type="ORF">DV701_07785</name>
</gene>
<keyword evidence="3" id="KW-0732">Signal</keyword>
<dbReference type="OrthoDB" id="5503950at2"/>
<evidence type="ECO:0000259" key="4">
    <source>
        <dbReference type="Pfam" id="PF13472"/>
    </source>
</evidence>
<evidence type="ECO:0000256" key="2">
    <source>
        <dbReference type="PIRSR" id="PIRSR637460-2"/>
    </source>
</evidence>
<dbReference type="EMBL" id="CP031229">
    <property type="protein sequence ID" value="AXH96039.1"/>
    <property type="molecule type" value="Genomic_DNA"/>
</dbReference>
<feature type="active site" evidence="1">
    <location>
        <position position="246"/>
    </location>
</feature>
<reference evidence="5 6" key="1">
    <citation type="submission" date="2018-07" db="EMBL/GenBank/DDBJ databases">
        <title>Complete genome sequencing of Ornithinimicrobium sp. AMA3305.</title>
        <authorList>
            <person name="Bae J.-W."/>
        </authorList>
    </citation>
    <scope>NUCLEOTIDE SEQUENCE [LARGE SCALE GENOMIC DNA]</scope>
    <source>
        <strain evidence="5 6">AMA3305</strain>
    </source>
</reference>
<accession>A0A345NLY1</accession>
<dbReference type="GO" id="GO:0019433">
    <property type="term" value="P:triglyceride catabolic process"/>
    <property type="evidence" value="ECO:0007669"/>
    <property type="project" value="TreeGrafter"/>
</dbReference>
<keyword evidence="2" id="KW-1015">Disulfide bond</keyword>
<dbReference type="InterPro" id="IPR037460">
    <property type="entry name" value="SEST-like"/>
</dbReference>
<dbReference type="Gene3D" id="3.40.50.1110">
    <property type="entry name" value="SGNH hydrolase"/>
    <property type="match status" value="1"/>
</dbReference>
<feature type="domain" description="SGNH hydrolase-type esterase" evidence="4">
    <location>
        <begin position="40"/>
        <end position="252"/>
    </location>
</feature>